<keyword evidence="3" id="KW-1185">Reference proteome</keyword>
<dbReference type="EMBL" id="AZBU02000001">
    <property type="protein sequence ID" value="TMS33907.1"/>
    <property type="molecule type" value="Genomic_DNA"/>
</dbReference>
<comment type="caution">
    <text evidence="2">The sequence shown here is derived from an EMBL/GenBank/DDBJ whole genome shotgun (WGS) entry which is preliminary data.</text>
</comment>
<dbReference type="AlphaFoldDB" id="A0A4U8UPA4"/>
<evidence type="ECO:0000313" key="3">
    <source>
        <dbReference type="Proteomes" id="UP000298663"/>
    </source>
</evidence>
<dbReference type="EMBL" id="CM016762">
    <property type="protein sequence ID" value="TMS33907.1"/>
    <property type="molecule type" value="Genomic_DNA"/>
</dbReference>
<dbReference type="Proteomes" id="UP000298663">
    <property type="component" value="Chromosome X"/>
</dbReference>
<organism evidence="2 3">
    <name type="scientific">Steinernema carpocapsae</name>
    <name type="common">Entomopathogenic nematode</name>
    <dbReference type="NCBI Taxonomy" id="34508"/>
    <lineage>
        <taxon>Eukaryota</taxon>
        <taxon>Metazoa</taxon>
        <taxon>Ecdysozoa</taxon>
        <taxon>Nematoda</taxon>
        <taxon>Chromadorea</taxon>
        <taxon>Rhabditida</taxon>
        <taxon>Tylenchina</taxon>
        <taxon>Panagrolaimomorpha</taxon>
        <taxon>Strongyloidoidea</taxon>
        <taxon>Steinernematidae</taxon>
        <taxon>Steinernema</taxon>
    </lineage>
</organism>
<sequence>MLVRVDLEKKFPSKAARYKGPASILHVDGCTKHQGGHITYITEVERGKKAPKRRQRRGSHVSKQEQDVLRKFLRATRSSQRRTTRNKTMRATQPHLRSKYDISLYAGTTEETS</sequence>
<protein>
    <submittedName>
        <fullName evidence="2">Uncharacterized protein</fullName>
    </submittedName>
</protein>
<gene>
    <name evidence="2" type="ORF">L596_001595</name>
</gene>
<evidence type="ECO:0000313" key="2">
    <source>
        <dbReference type="EMBL" id="TMS33907.1"/>
    </source>
</evidence>
<proteinExistence type="predicted"/>
<feature type="compositionally biased region" description="Basic residues" evidence="1">
    <location>
        <begin position="71"/>
        <end position="88"/>
    </location>
</feature>
<feature type="region of interest" description="Disordered" evidence="1">
    <location>
        <begin position="45"/>
        <end position="113"/>
    </location>
</feature>
<reference evidence="2 3" key="1">
    <citation type="journal article" date="2015" name="Genome Biol.">
        <title>Comparative genomics of Steinernema reveals deeply conserved gene regulatory networks.</title>
        <authorList>
            <person name="Dillman A.R."/>
            <person name="Macchietto M."/>
            <person name="Porter C.F."/>
            <person name="Rogers A."/>
            <person name="Williams B."/>
            <person name="Antoshechkin I."/>
            <person name="Lee M.M."/>
            <person name="Goodwin Z."/>
            <person name="Lu X."/>
            <person name="Lewis E.E."/>
            <person name="Goodrich-Blair H."/>
            <person name="Stock S.P."/>
            <person name="Adams B.J."/>
            <person name="Sternberg P.W."/>
            <person name="Mortazavi A."/>
        </authorList>
    </citation>
    <scope>NUCLEOTIDE SEQUENCE [LARGE SCALE GENOMIC DNA]</scope>
    <source>
        <strain evidence="2 3">ALL</strain>
    </source>
</reference>
<evidence type="ECO:0000256" key="1">
    <source>
        <dbReference type="SAM" id="MobiDB-lite"/>
    </source>
</evidence>
<reference evidence="2 3" key="2">
    <citation type="journal article" date="2019" name="G3 (Bethesda)">
        <title>Hybrid Assembly of the Genome of the Entomopathogenic Nematode Steinernema carpocapsae Identifies the X-Chromosome.</title>
        <authorList>
            <person name="Serra L."/>
            <person name="Macchietto M."/>
            <person name="Macias-Munoz A."/>
            <person name="McGill C.J."/>
            <person name="Rodriguez I.M."/>
            <person name="Rodriguez B."/>
            <person name="Murad R."/>
            <person name="Mortazavi A."/>
        </authorList>
    </citation>
    <scope>NUCLEOTIDE SEQUENCE [LARGE SCALE GENOMIC DNA]</scope>
    <source>
        <strain evidence="2 3">ALL</strain>
    </source>
</reference>
<accession>A0A4U8UPA4</accession>
<feature type="compositionally biased region" description="Basic residues" evidence="1">
    <location>
        <begin position="49"/>
        <end position="60"/>
    </location>
</feature>
<name>A0A4U8UPA4_STECR</name>